<reference evidence="3" key="1">
    <citation type="submission" date="2016-10" db="EMBL/GenBank/DDBJ databases">
        <authorList>
            <person name="Varghese N."/>
            <person name="Submissions S."/>
        </authorList>
    </citation>
    <scope>NUCLEOTIDE SEQUENCE [LARGE SCALE GENOMIC DNA]</scope>
    <source>
        <strain evidence="3">LMG 26383,CCUG 61248,R- 45681</strain>
    </source>
</reference>
<dbReference type="RefSeq" id="WP_091836594.1">
    <property type="nucleotide sequence ID" value="NZ_FOAN01000005.1"/>
</dbReference>
<evidence type="ECO:0000313" key="3">
    <source>
        <dbReference type="Proteomes" id="UP000199664"/>
    </source>
</evidence>
<sequence>MARKKSKPLDAAFVLFDVFYEDGSRSSNRRVPTELLGGIDGDDPALEAIQEQDRVIAERSGKPPLTIRSVVRAGDAEKQAARQAEKASRRG</sequence>
<dbReference type="STRING" id="1036779.SAMN04515666_105266"/>
<evidence type="ECO:0000313" key="2">
    <source>
        <dbReference type="EMBL" id="SEL77270.1"/>
    </source>
</evidence>
<accession>A0A1H7SX91</accession>
<dbReference type="AlphaFoldDB" id="A0A1H7SX91"/>
<name>A0A1H7SX91_9HYPH</name>
<organism evidence="2 3">
    <name type="scientific">Bosea lupini</name>
    <dbReference type="NCBI Taxonomy" id="1036779"/>
    <lineage>
        <taxon>Bacteria</taxon>
        <taxon>Pseudomonadati</taxon>
        <taxon>Pseudomonadota</taxon>
        <taxon>Alphaproteobacteria</taxon>
        <taxon>Hyphomicrobiales</taxon>
        <taxon>Boseaceae</taxon>
        <taxon>Bosea</taxon>
    </lineage>
</organism>
<proteinExistence type="predicted"/>
<dbReference type="EMBL" id="FOAN01000005">
    <property type="protein sequence ID" value="SEL77270.1"/>
    <property type="molecule type" value="Genomic_DNA"/>
</dbReference>
<feature type="compositionally biased region" description="Basic and acidic residues" evidence="1">
    <location>
        <begin position="74"/>
        <end position="91"/>
    </location>
</feature>
<keyword evidence="3" id="KW-1185">Reference proteome</keyword>
<gene>
    <name evidence="2" type="ORF">SAMN04515666_105266</name>
</gene>
<evidence type="ECO:0000256" key="1">
    <source>
        <dbReference type="SAM" id="MobiDB-lite"/>
    </source>
</evidence>
<dbReference type="OrthoDB" id="7933542at2"/>
<dbReference type="Proteomes" id="UP000199664">
    <property type="component" value="Unassembled WGS sequence"/>
</dbReference>
<protein>
    <submittedName>
        <fullName evidence="2">Uncharacterized protein</fullName>
    </submittedName>
</protein>
<feature type="region of interest" description="Disordered" evidence="1">
    <location>
        <begin position="66"/>
        <end position="91"/>
    </location>
</feature>